<dbReference type="Pfam" id="PF07730">
    <property type="entry name" value="HisKA_3"/>
    <property type="match status" value="1"/>
</dbReference>
<keyword evidence="5" id="KW-0547">Nucleotide-binding</keyword>
<evidence type="ECO:0000256" key="7">
    <source>
        <dbReference type="ARBA" id="ARBA00022840"/>
    </source>
</evidence>
<feature type="compositionally biased region" description="Basic and acidic residues" evidence="9">
    <location>
        <begin position="245"/>
        <end position="256"/>
    </location>
</feature>
<feature type="region of interest" description="Disordered" evidence="9">
    <location>
        <begin position="231"/>
        <end position="256"/>
    </location>
</feature>
<feature type="transmembrane region" description="Helical" evidence="10">
    <location>
        <begin position="137"/>
        <end position="154"/>
    </location>
</feature>
<dbReference type="Gene3D" id="1.20.5.1930">
    <property type="match status" value="1"/>
</dbReference>
<sequence length="256" mass="26829">MQARRLGSVVRRVAGSPLLDILLALSLAGYAGLDAFPTSDWPEPRWASAGLAVTSACFLTVRRISPLVSFAGALGALAVVYVAFGHYEAGASVLIGLVAAYSVGAYGRNLPFAVAVLAGFAATTGLEQPAAEAVPDLLWTCVALSLPLAVGLTARRLRGQARAAEHRADVLKQDQQALAEAAASEERRRIARELHDVISHSLGVVVLHAGAAEQVLDRDPDKAREALRLIRAAGAGSDHGNGHPRRTDPRRAGART</sequence>
<dbReference type="PANTHER" id="PTHR24421">
    <property type="entry name" value="NITRATE/NITRITE SENSOR PROTEIN NARX-RELATED"/>
    <property type="match status" value="1"/>
</dbReference>
<accession>A0A317DJW8</accession>
<evidence type="ECO:0000313" key="12">
    <source>
        <dbReference type="EMBL" id="PWR13133.1"/>
    </source>
</evidence>
<dbReference type="RefSeq" id="WP_109803413.1">
    <property type="nucleotide sequence ID" value="NZ_QGKS01000272.1"/>
</dbReference>
<evidence type="ECO:0000256" key="4">
    <source>
        <dbReference type="ARBA" id="ARBA00022679"/>
    </source>
</evidence>
<dbReference type="Proteomes" id="UP000246050">
    <property type="component" value="Unassembled WGS sequence"/>
</dbReference>
<evidence type="ECO:0000259" key="11">
    <source>
        <dbReference type="Pfam" id="PF07730"/>
    </source>
</evidence>
<keyword evidence="7" id="KW-0067">ATP-binding</keyword>
<dbReference type="GO" id="GO:0005524">
    <property type="term" value="F:ATP binding"/>
    <property type="evidence" value="ECO:0007669"/>
    <property type="project" value="UniProtKB-KW"/>
</dbReference>
<dbReference type="GO" id="GO:0000155">
    <property type="term" value="F:phosphorelay sensor kinase activity"/>
    <property type="evidence" value="ECO:0007669"/>
    <property type="project" value="InterPro"/>
</dbReference>
<dbReference type="GO" id="GO:0016020">
    <property type="term" value="C:membrane"/>
    <property type="evidence" value="ECO:0007669"/>
    <property type="project" value="InterPro"/>
</dbReference>
<keyword evidence="10" id="KW-0472">Membrane</keyword>
<dbReference type="EC" id="2.7.13.3" evidence="2"/>
<comment type="caution">
    <text evidence="12">The sequence shown here is derived from an EMBL/GenBank/DDBJ whole genome shotgun (WGS) entry which is preliminary data.</text>
</comment>
<evidence type="ECO:0000256" key="2">
    <source>
        <dbReference type="ARBA" id="ARBA00012438"/>
    </source>
</evidence>
<dbReference type="PANTHER" id="PTHR24421:SF10">
    <property type="entry name" value="NITRATE_NITRITE SENSOR PROTEIN NARQ"/>
    <property type="match status" value="1"/>
</dbReference>
<keyword evidence="8" id="KW-0902">Two-component regulatory system</keyword>
<keyword evidence="10" id="KW-1133">Transmembrane helix</keyword>
<evidence type="ECO:0000256" key="3">
    <source>
        <dbReference type="ARBA" id="ARBA00022553"/>
    </source>
</evidence>
<dbReference type="InterPro" id="IPR011712">
    <property type="entry name" value="Sig_transdc_His_kin_sub3_dim/P"/>
</dbReference>
<feature type="domain" description="Signal transduction histidine kinase subgroup 3 dimerisation and phosphoacceptor" evidence="11">
    <location>
        <begin position="186"/>
        <end position="234"/>
    </location>
</feature>
<keyword evidence="6" id="KW-0418">Kinase</keyword>
<dbReference type="EMBL" id="QGKS01000272">
    <property type="protein sequence ID" value="PWR13133.1"/>
    <property type="molecule type" value="Genomic_DNA"/>
</dbReference>
<reference evidence="12 13" key="1">
    <citation type="submission" date="2018-05" db="EMBL/GenBank/DDBJ databases">
        <title>Micromonosporas from Atacama Desert.</title>
        <authorList>
            <person name="Carro L."/>
            <person name="Golinska P."/>
            <person name="Klenk H.-P."/>
            <person name="Goodfellow M."/>
        </authorList>
    </citation>
    <scope>NUCLEOTIDE SEQUENCE [LARGE SCALE GENOMIC DNA]</scope>
    <source>
        <strain evidence="12 13">4G51</strain>
    </source>
</reference>
<dbReference type="InterPro" id="IPR050482">
    <property type="entry name" value="Sensor_HK_TwoCompSys"/>
</dbReference>
<organism evidence="12 13">
    <name type="scientific">Micromonospora sicca</name>
    <dbReference type="NCBI Taxonomy" id="2202420"/>
    <lineage>
        <taxon>Bacteria</taxon>
        <taxon>Bacillati</taxon>
        <taxon>Actinomycetota</taxon>
        <taxon>Actinomycetes</taxon>
        <taxon>Micromonosporales</taxon>
        <taxon>Micromonosporaceae</taxon>
        <taxon>Micromonospora</taxon>
    </lineage>
</organism>
<proteinExistence type="predicted"/>
<feature type="transmembrane region" description="Helical" evidence="10">
    <location>
        <begin position="68"/>
        <end position="84"/>
    </location>
</feature>
<dbReference type="GO" id="GO:0046983">
    <property type="term" value="F:protein dimerization activity"/>
    <property type="evidence" value="ECO:0007669"/>
    <property type="project" value="InterPro"/>
</dbReference>
<keyword evidence="4" id="KW-0808">Transferase</keyword>
<evidence type="ECO:0000256" key="9">
    <source>
        <dbReference type="SAM" id="MobiDB-lite"/>
    </source>
</evidence>
<feature type="transmembrane region" description="Helical" evidence="10">
    <location>
        <begin position="90"/>
        <end position="107"/>
    </location>
</feature>
<gene>
    <name evidence="12" type="ORF">DKT69_22010</name>
</gene>
<evidence type="ECO:0000256" key="5">
    <source>
        <dbReference type="ARBA" id="ARBA00022741"/>
    </source>
</evidence>
<evidence type="ECO:0000256" key="1">
    <source>
        <dbReference type="ARBA" id="ARBA00000085"/>
    </source>
</evidence>
<feature type="transmembrane region" description="Helical" evidence="10">
    <location>
        <begin position="12"/>
        <end position="33"/>
    </location>
</feature>
<comment type="catalytic activity">
    <reaction evidence="1">
        <text>ATP + protein L-histidine = ADP + protein N-phospho-L-histidine.</text>
        <dbReference type="EC" id="2.7.13.3"/>
    </reaction>
</comment>
<evidence type="ECO:0000256" key="6">
    <source>
        <dbReference type="ARBA" id="ARBA00022777"/>
    </source>
</evidence>
<evidence type="ECO:0000313" key="13">
    <source>
        <dbReference type="Proteomes" id="UP000246050"/>
    </source>
</evidence>
<evidence type="ECO:0000256" key="8">
    <source>
        <dbReference type="ARBA" id="ARBA00023012"/>
    </source>
</evidence>
<name>A0A317DJW8_9ACTN</name>
<dbReference type="AlphaFoldDB" id="A0A317DJW8"/>
<protein>
    <recommendedName>
        <fullName evidence="2">histidine kinase</fullName>
        <ecNumber evidence="2">2.7.13.3</ecNumber>
    </recommendedName>
</protein>
<keyword evidence="3" id="KW-0597">Phosphoprotein</keyword>
<keyword evidence="10" id="KW-0812">Transmembrane</keyword>
<evidence type="ECO:0000256" key="10">
    <source>
        <dbReference type="SAM" id="Phobius"/>
    </source>
</evidence>